<evidence type="ECO:0000256" key="2">
    <source>
        <dbReference type="ARBA" id="ARBA00022729"/>
    </source>
</evidence>
<protein>
    <submittedName>
        <fullName evidence="8">Glucuronoarabinoxylan endo-1,4-beta-xylanase</fullName>
    </submittedName>
</protein>
<dbReference type="EMBL" id="FNBH01000003">
    <property type="protein sequence ID" value="SDG23526.1"/>
    <property type="molecule type" value="Genomic_DNA"/>
</dbReference>
<comment type="similarity">
    <text evidence="1 4">Belongs to the glycosyl hydrolase 30 family.</text>
</comment>
<dbReference type="NCBIfam" id="TIGR04183">
    <property type="entry name" value="Por_Secre_tail"/>
    <property type="match status" value="1"/>
</dbReference>
<evidence type="ECO:0000256" key="3">
    <source>
        <dbReference type="ARBA" id="ARBA00022801"/>
    </source>
</evidence>
<sequence length="907" mass="98787">MNKFITTSIRRITFFAIVLSTFHLIAQTPKVRIDATPRQKITGFGGFVCSPQFAYNHMTSAEIQKMWGAGSEAGYNIMRIYIPTTQENWSVALETAQLAQSLGLKIFASPWSPPAIWKTNGNDAGTYNGVEGFLKPEHYGDFANYLNDFVVYLRNNGVELEGISLQNEPDYVVDYAGCTWTTTQMTNFLKNYSDVISCKIIAPETVGMSNNYANALLAADVLPKFEIYAGHQYGGIGSAYKGFLNTNKEIWMTEFLINWNSNGGTRNFSWNTDAFDFAKSVNDVLVGGGNAWIHYATKRYYGMMGDGLYGTVAGEITKRGYILSHFAKYTTGSKRLDAIWSDQGSMQGSAYINDSGDKVTLMVLNSSANAYTLKVDLPFYTTSAQKIMTNETSNMVSSNQNFTETFRPTIQVNPSSVITFVFDKSNIREVSNMTGQDINYSKIETQSVTNPAFGTIYQLSGKTATLYNSTPLISSNMTDANGYISLDDRYNKLVFHVNSYTTSNLATSSNTTLYYVDNAGVVKSYNYGTVNLPSSGSSNFDLTFDISRAVLTTGCKGIIGLRNGNFSSILTFNFGDVYFAISNEKAMKFAGVYSDGDSNLMDVYENTYYTSLDFTGTTGINTSADWKSKMANSNSIFYVSSDSGFRTGSSKSANTNVVSGTVAASLELSDQGGDFNAPSAFTATAASYTKTLSGYAVIVLPFEANVPSGVQAYNMLPSSSKVLCTAVTNGKILANTPVLVNGNGTFVFTGSGTVSTPKAIVFNQFNADYSTIKAYIGGYVLKTVSGTTGFYKIASGSETVPAFSAYITEENTYSASLLPLEFETLAVGDITRSNAQIYPNPAKNELFVTIENSDSEYKIIDAKGSLIFTGKLTSGKNRIDVSKLSAGVYYILSGNTQKTETNKFIKQ</sequence>
<keyword evidence="4 8" id="KW-0326">Glycosidase</keyword>
<keyword evidence="9" id="KW-1185">Reference proteome</keyword>
<dbReference type="SUPFAM" id="SSF51445">
    <property type="entry name" value="(Trans)glycosidases"/>
    <property type="match status" value="1"/>
</dbReference>
<accession>A0A1G7SKC4</accession>
<evidence type="ECO:0000313" key="8">
    <source>
        <dbReference type="EMBL" id="SDG23526.1"/>
    </source>
</evidence>
<dbReference type="InterPro" id="IPR013780">
    <property type="entry name" value="Glyco_hydro_b"/>
</dbReference>
<dbReference type="AlphaFoldDB" id="A0A1G7SKC4"/>
<feature type="chain" id="PRO_5011438000" evidence="5">
    <location>
        <begin position="27"/>
        <end position="907"/>
    </location>
</feature>
<dbReference type="Gene3D" id="3.20.20.80">
    <property type="entry name" value="Glycosidases"/>
    <property type="match status" value="1"/>
</dbReference>
<keyword evidence="8" id="KW-0624">Polysaccharide degradation</keyword>
<evidence type="ECO:0000259" key="6">
    <source>
        <dbReference type="Pfam" id="PF02055"/>
    </source>
</evidence>
<dbReference type="GO" id="GO:0045493">
    <property type="term" value="P:xylan catabolic process"/>
    <property type="evidence" value="ECO:0007669"/>
    <property type="project" value="UniProtKB-KW"/>
</dbReference>
<dbReference type="GO" id="GO:0004348">
    <property type="term" value="F:glucosylceramidase activity"/>
    <property type="evidence" value="ECO:0007669"/>
    <property type="project" value="InterPro"/>
</dbReference>
<dbReference type="InterPro" id="IPR017853">
    <property type="entry name" value="GH"/>
</dbReference>
<dbReference type="InterPro" id="IPR033453">
    <property type="entry name" value="Glyco_hydro_30_TIM-barrel"/>
</dbReference>
<dbReference type="PANTHER" id="PTHR11069">
    <property type="entry name" value="GLUCOSYLCERAMIDASE"/>
    <property type="match status" value="1"/>
</dbReference>
<gene>
    <name evidence="8" type="ORF">SAMN05421825_3003</name>
</gene>
<keyword evidence="8" id="KW-0119">Carbohydrate metabolism</keyword>
<dbReference type="InterPro" id="IPR026444">
    <property type="entry name" value="Secre_tail"/>
</dbReference>
<dbReference type="PANTHER" id="PTHR11069:SF38">
    <property type="entry name" value="GLUCURONOXYLANASE XYNC"/>
    <property type="match status" value="1"/>
</dbReference>
<proteinExistence type="inferred from homology"/>
<dbReference type="Proteomes" id="UP000199203">
    <property type="component" value="Unassembled WGS sequence"/>
</dbReference>
<evidence type="ECO:0000313" key="9">
    <source>
        <dbReference type="Proteomes" id="UP000199203"/>
    </source>
</evidence>
<dbReference type="Pfam" id="PF02055">
    <property type="entry name" value="Glyco_hydro_30"/>
    <property type="match status" value="1"/>
</dbReference>
<reference evidence="9" key="1">
    <citation type="submission" date="2016-10" db="EMBL/GenBank/DDBJ databases">
        <authorList>
            <person name="Varghese N."/>
            <person name="Submissions S."/>
        </authorList>
    </citation>
    <scope>NUCLEOTIDE SEQUENCE [LARGE SCALE GENOMIC DNA]</scope>
    <source>
        <strain evidence="9">DSM 19684</strain>
    </source>
</reference>
<dbReference type="RefSeq" id="WP_089874209.1">
    <property type="nucleotide sequence ID" value="NZ_FNBH01000003.1"/>
</dbReference>
<feature type="domain" description="Glycosyl hydrolase family 30 TIM-barrel" evidence="6">
    <location>
        <begin position="75"/>
        <end position="174"/>
    </location>
</feature>
<evidence type="ECO:0000256" key="1">
    <source>
        <dbReference type="ARBA" id="ARBA00005382"/>
    </source>
</evidence>
<dbReference type="OrthoDB" id="9806701at2"/>
<evidence type="ECO:0000259" key="7">
    <source>
        <dbReference type="Pfam" id="PF18962"/>
    </source>
</evidence>
<dbReference type="GO" id="GO:0016020">
    <property type="term" value="C:membrane"/>
    <property type="evidence" value="ECO:0007669"/>
    <property type="project" value="GOC"/>
</dbReference>
<dbReference type="InterPro" id="IPR001139">
    <property type="entry name" value="Glyco_hydro_30"/>
</dbReference>
<dbReference type="STRING" id="454006.SAMN05421825_3003"/>
<dbReference type="Gene3D" id="2.60.40.1180">
    <property type="entry name" value="Golgi alpha-mannosidase II"/>
    <property type="match status" value="1"/>
</dbReference>
<dbReference type="GO" id="GO:0006665">
    <property type="term" value="P:sphingolipid metabolic process"/>
    <property type="evidence" value="ECO:0007669"/>
    <property type="project" value="InterPro"/>
</dbReference>
<evidence type="ECO:0000256" key="4">
    <source>
        <dbReference type="RuleBase" id="RU361188"/>
    </source>
</evidence>
<keyword evidence="8" id="KW-0858">Xylan degradation</keyword>
<evidence type="ECO:0000256" key="5">
    <source>
        <dbReference type="SAM" id="SignalP"/>
    </source>
</evidence>
<dbReference type="Pfam" id="PF18962">
    <property type="entry name" value="Por_Secre_tail"/>
    <property type="match status" value="1"/>
</dbReference>
<feature type="domain" description="Secretion system C-terminal sorting" evidence="7">
    <location>
        <begin position="837"/>
        <end position="905"/>
    </location>
</feature>
<organism evidence="8 9">
    <name type="scientific">Epilithonimonas hungarica</name>
    <dbReference type="NCBI Taxonomy" id="454006"/>
    <lineage>
        <taxon>Bacteria</taxon>
        <taxon>Pseudomonadati</taxon>
        <taxon>Bacteroidota</taxon>
        <taxon>Flavobacteriia</taxon>
        <taxon>Flavobacteriales</taxon>
        <taxon>Weeksellaceae</taxon>
        <taxon>Chryseobacterium group</taxon>
        <taxon>Epilithonimonas</taxon>
    </lineage>
</organism>
<name>A0A1G7SKC4_9FLAO</name>
<feature type="signal peptide" evidence="5">
    <location>
        <begin position="1"/>
        <end position="26"/>
    </location>
</feature>
<keyword evidence="3 4" id="KW-0378">Hydrolase</keyword>
<keyword evidence="2 5" id="KW-0732">Signal</keyword>